<evidence type="ECO:0000313" key="5">
    <source>
        <dbReference type="EMBL" id="KAF4635555.1"/>
    </source>
</evidence>
<comment type="caution">
    <text evidence="5">The sequence shown here is derived from an EMBL/GenBank/DDBJ whole genome shotgun (WGS) entry which is preliminary data.</text>
</comment>
<dbReference type="InterPro" id="IPR012677">
    <property type="entry name" value="Nucleotide-bd_a/b_plait_sf"/>
</dbReference>
<dbReference type="SMART" id="SM00360">
    <property type="entry name" value="RRM"/>
    <property type="match status" value="1"/>
</dbReference>
<gene>
    <name evidence="5" type="ORF">G7Y89_g2540</name>
</gene>
<dbReference type="EMBL" id="JAAMPI010000112">
    <property type="protein sequence ID" value="KAF4635555.1"/>
    <property type="molecule type" value="Genomic_DNA"/>
</dbReference>
<dbReference type="InterPro" id="IPR035979">
    <property type="entry name" value="RBD_domain_sf"/>
</dbReference>
<dbReference type="SUPFAM" id="SSF54928">
    <property type="entry name" value="RNA-binding domain, RBD"/>
    <property type="match status" value="1"/>
</dbReference>
<evidence type="ECO:0000259" key="4">
    <source>
        <dbReference type="PROSITE" id="PS50102"/>
    </source>
</evidence>
<protein>
    <recommendedName>
        <fullName evidence="4">RRM domain-containing protein</fullName>
    </recommendedName>
</protein>
<dbReference type="PANTHER" id="PTHR16105">
    <property type="entry name" value="RNA-BINDING REGION-CONTAINING PROTEIN 3"/>
    <property type="match status" value="1"/>
</dbReference>
<organism evidence="5 6">
    <name type="scientific">Cudoniella acicularis</name>
    <dbReference type="NCBI Taxonomy" id="354080"/>
    <lineage>
        <taxon>Eukaryota</taxon>
        <taxon>Fungi</taxon>
        <taxon>Dikarya</taxon>
        <taxon>Ascomycota</taxon>
        <taxon>Pezizomycotina</taxon>
        <taxon>Leotiomycetes</taxon>
        <taxon>Helotiales</taxon>
        <taxon>Tricladiaceae</taxon>
        <taxon>Cudoniella</taxon>
    </lineage>
</organism>
<evidence type="ECO:0000313" key="6">
    <source>
        <dbReference type="Proteomes" id="UP000566819"/>
    </source>
</evidence>
<feature type="compositionally biased region" description="Basic residues" evidence="3">
    <location>
        <begin position="168"/>
        <end position="178"/>
    </location>
</feature>
<dbReference type="AlphaFoldDB" id="A0A8H4RT62"/>
<dbReference type="PANTHER" id="PTHR16105:SF0">
    <property type="entry name" value="RNA-BINDING REGION-CONTAINING PROTEIN 3"/>
    <property type="match status" value="1"/>
</dbReference>
<feature type="compositionally biased region" description="Low complexity" evidence="3">
    <location>
        <begin position="129"/>
        <end position="141"/>
    </location>
</feature>
<dbReference type="CDD" id="cd12246">
    <property type="entry name" value="RRM1_U1A_like"/>
    <property type="match status" value="1"/>
</dbReference>
<keyword evidence="1 2" id="KW-0694">RNA-binding</keyword>
<evidence type="ECO:0000256" key="1">
    <source>
        <dbReference type="ARBA" id="ARBA00022884"/>
    </source>
</evidence>
<dbReference type="GO" id="GO:0097157">
    <property type="term" value="F:pre-mRNA intronic binding"/>
    <property type="evidence" value="ECO:0007669"/>
    <property type="project" value="TreeGrafter"/>
</dbReference>
<dbReference type="OrthoDB" id="277802at2759"/>
<dbReference type="InterPro" id="IPR000504">
    <property type="entry name" value="RRM_dom"/>
</dbReference>
<feature type="domain" description="RRM" evidence="4">
    <location>
        <begin position="13"/>
        <end position="93"/>
    </location>
</feature>
<dbReference type="PROSITE" id="PS50102">
    <property type="entry name" value="RRM"/>
    <property type="match status" value="1"/>
</dbReference>
<keyword evidence="6" id="KW-1185">Reference proteome</keyword>
<reference evidence="5 6" key="1">
    <citation type="submission" date="2020-03" db="EMBL/GenBank/DDBJ databases">
        <title>Draft Genome Sequence of Cudoniella acicularis.</title>
        <authorList>
            <person name="Buettner E."/>
            <person name="Kellner H."/>
        </authorList>
    </citation>
    <scope>NUCLEOTIDE SEQUENCE [LARGE SCALE GENOMIC DNA]</scope>
    <source>
        <strain evidence="5 6">DSM 108380</strain>
    </source>
</reference>
<dbReference type="Gene3D" id="3.30.70.330">
    <property type="match status" value="1"/>
</dbReference>
<dbReference type="GO" id="GO:0030626">
    <property type="term" value="F:U12 snRNA binding"/>
    <property type="evidence" value="ECO:0007669"/>
    <property type="project" value="TreeGrafter"/>
</dbReference>
<name>A0A8H4RT62_9HELO</name>
<dbReference type="InterPro" id="IPR045164">
    <property type="entry name" value="RBM41/RNPC3"/>
</dbReference>
<sequence>MQERKAPAYAPNQSLYITNLPSSKIQKEDLRRSLYTVFSTYGPVLDVVALRTMKMRGQAHIVYRDIQTATQAMRALQGFEFFGREMQIQYAKSKSDAIAKLDGTFHMPAAAAGAVTSTELQQSIFNAPPSAATSTNTTLPAIPSLKPPAGVDHAMEDARSPTTSVAGQKKKKGRGGRR</sequence>
<dbReference type="GO" id="GO:0000398">
    <property type="term" value="P:mRNA splicing, via spliceosome"/>
    <property type="evidence" value="ECO:0007669"/>
    <property type="project" value="TreeGrafter"/>
</dbReference>
<proteinExistence type="predicted"/>
<evidence type="ECO:0000256" key="3">
    <source>
        <dbReference type="SAM" id="MobiDB-lite"/>
    </source>
</evidence>
<evidence type="ECO:0000256" key="2">
    <source>
        <dbReference type="PROSITE-ProRule" id="PRU00176"/>
    </source>
</evidence>
<feature type="region of interest" description="Disordered" evidence="3">
    <location>
        <begin position="129"/>
        <end position="178"/>
    </location>
</feature>
<dbReference type="FunFam" id="3.30.70.330:FF:000572">
    <property type="entry name" value="U1 small nuclear ribonucleoprotein A"/>
    <property type="match status" value="1"/>
</dbReference>
<dbReference type="Pfam" id="PF00076">
    <property type="entry name" value="RRM_1"/>
    <property type="match status" value="1"/>
</dbReference>
<dbReference type="Proteomes" id="UP000566819">
    <property type="component" value="Unassembled WGS sequence"/>
</dbReference>
<accession>A0A8H4RT62</accession>